<dbReference type="InterPro" id="IPR046745">
    <property type="entry name" value="DUF6675"/>
</dbReference>
<dbReference type="EMBL" id="CP003155">
    <property type="protein sequence ID" value="AEV28909.1"/>
    <property type="molecule type" value="Genomic_DNA"/>
</dbReference>
<dbReference type="eggNOG" id="ENOG50340KN">
    <property type="taxonomic scope" value="Bacteria"/>
</dbReference>
<dbReference type="KEGG" id="sgp:SpiGrapes_1086"/>
<feature type="signal peptide" evidence="1">
    <location>
        <begin position="1"/>
        <end position="23"/>
    </location>
</feature>
<dbReference type="RefSeq" id="WP_014269758.1">
    <property type="nucleotide sequence ID" value="NC_016633.1"/>
</dbReference>
<evidence type="ECO:0000313" key="3">
    <source>
        <dbReference type="Proteomes" id="UP000005632"/>
    </source>
</evidence>
<dbReference type="Proteomes" id="UP000005632">
    <property type="component" value="Chromosome"/>
</dbReference>
<protein>
    <submittedName>
        <fullName evidence="2">Uncharacterized protein</fullName>
    </submittedName>
</protein>
<evidence type="ECO:0000313" key="2">
    <source>
        <dbReference type="EMBL" id="AEV28909.1"/>
    </source>
</evidence>
<dbReference type="Pfam" id="PF20380">
    <property type="entry name" value="DUF6675"/>
    <property type="match status" value="1"/>
</dbReference>
<dbReference type="HOGENOM" id="CLU_930463_0_0_12"/>
<evidence type="ECO:0000256" key="1">
    <source>
        <dbReference type="SAM" id="SignalP"/>
    </source>
</evidence>
<organism evidence="2 3">
    <name type="scientific">Sphaerochaeta pleomorpha (strain ATCC BAA-1885 / DSM 22778 / Grapes)</name>
    <dbReference type="NCBI Taxonomy" id="158190"/>
    <lineage>
        <taxon>Bacteria</taxon>
        <taxon>Pseudomonadati</taxon>
        <taxon>Spirochaetota</taxon>
        <taxon>Spirochaetia</taxon>
        <taxon>Spirochaetales</taxon>
        <taxon>Sphaerochaetaceae</taxon>
        <taxon>Sphaerochaeta</taxon>
    </lineage>
</organism>
<accession>G8QS48</accession>
<sequence length="274" mass="30968">MQKKLLGICFFLFCLLATLTALPTLQSALPDLDEKTLQMLLEGEIISAKTLNGGTVKQLAPVGSKAYQQAFEAEAKENSFSIAAVSYIPYPDNLKDLDSNQRQLVVFNKLRALSTQVGITYISHRAGDKPKVLIEKCYYMEDDKNLNVHLADPVVTEFPLHAESYVYQKDSTFGGNRYHHIYTNSEQEIFVEIKNVSTLKVFNLITAVPKDKLAMSMATYQLDKGLLIFSLSTIDDKDPEINILGYVVDLPSAFRRRITALQQWFWEQLNAETK</sequence>
<keyword evidence="3" id="KW-1185">Reference proteome</keyword>
<keyword evidence="1" id="KW-0732">Signal</keyword>
<reference evidence="2 3" key="1">
    <citation type="submission" date="2011-11" db="EMBL/GenBank/DDBJ databases">
        <title>Complete sequence of Spirochaeta sp. grapes.</title>
        <authorList>
            <consortium name="US DOE Joint Genome Institute"/>
            <person name="Lucas S."/>
            <person name="Han J."/>
            <person name="Lapidus A."/>
            <person name="Cheng J.-F."/>
            <person name="Goodwin L."/>
            <person name="Pitluck S."/>
            <person name="Peters L."/>
            <person name="Ovchinnikova G."/>
            <person name="Munk A.C."/>
            <person name="Detter J.C."/>
            <person name="Han C."/>
            <person name="Tapia R."/>
            <person name="Land M."/>
            <person name="Hauser L."/>
            <person name="Kyrpides N."/>
            <person name="Ivanova N."/>
            <person name="Pagani I."/>
            <person name="Ritalahtilisa K."/>
            <person name="Loeffler F."/>
            <person name="Woyke T."/>
        </authorList>
    </citation>
    <scope>NUCLEOTIDE SEQUENCE [LARGE SCALE GENOMIC DNA]</scope>
    <source>
        <strain evidence="3">ATCC BAA-1885 / DSM 22778 / Grapes</strain>
    </source>
</reference>
<proteinExistence type="predicted"/>
<dbReference type="AlphaFoldDB" id="G8QS48"/>
<gene>
    <name evidence="2" type="ordered locus">SpiGrapes_1086</name>
</gene>
<feature type="chain" id="PRO_5003514983" evidence="1">
    <location>
        <begin position="24"/>
        <end position="274"/>
    </location>
</feature>
<dbReference type="STRING" id="158190.SpiGrapes_1086"/>
<name>G8QS48_SPHPG</name>
<dbReference type="OrthoDB" id="357887at2"/>